<protein>
    <recommendedName>
        <fullName evidence="5">Effector family protein Eff1</fullName>
    </recommendedName>
</protein>
<name>A0A2N8UCC4_9BASI</name>
<evidence type="ECO:0000313" key="4">
    <source>
        <dbReference type="Proteomes" id="UP000239563"/>
    </source>
</evidence>
<evidence type="ECO:0000256" key="2">
    <source>
        <dbReference type="SAM" id="SignalP"/>
    </source>
</evidence>
<accession>A0A2N8UCC4</accession>
<organism evidence="3 4">
    <name type="scientific">Sporisorium reilianum f. sp. reilianum</name>
    <dbReference type="NCBI Taxonomy" id="72559"/>
    <lineage>
        <taxon>Eukaryota</taxon>
        <taxon>Fungi</taxon>
        <taxon>Dikarya</taxon>
        <taxon>Basidiomycota</taxon>
        <taxon>Ustilaginomycotina</taxon>
        <taxon>Ustilaginomycetes</taxon>
        <taxon>Ustilaginales</taxon>
        <taxon>Ustilaginaceae</taxon>
        <taxon>Sporisorium</taxon>
    </lineage>
</organism>
<feature type="chain" id="PRO_5014983676" description="Effector family protein Eff1" evidence="2">
    <location>
        <begin position="25"/>
        <end position="334"/>
    </location>
</feature>
<sequence>MVGFRCFAAFFGIVLTMTAAPSTAKWRWERPEEEHPRPDVPMQQYFPRYDYVQIRPDPAHDPGLPRLPYLPHPPEDFLSHEAGSSAGSSHTQTTTSAAGRAPTLPAFLDTEGRRWGPYELGHLSFQPVEYPLGMPHLIHLYGDDDRTAVNIKDEPYKGQFHDPKVKPMDFRPDPNTLTRISEVLKKGMASAQIRLAKVPEMSNDLEEGTFLLPPLVQTNARLEMAPYALQASLPQALGHRFRHPPKKANLFLIEVPMGIGQTPKQVLVALVPSDKFTTVKSISTPLWLFFERRKKTSTDGRYSKEPGLTFLGATFMPYRAEDVLSRSEVLTKYH</sequence>
<gene>
    <name evidence="3" type="ORF">SRS1_16552</name>
</gene>
<feature type="compositionally biased region" description="Low complexity" evidence="1">
    <location>
        <begin position="80"/>
        <end position="90"/>
    </location>
</feature>
<evidence type="ECO:0000313" key="3">
    <source>
        <dbReference type="EMBL" id="SJX62654.1"/>
    </source>
</evidence>
<dbReference type="EMBL" id="LT795058">
    <property type="protein sequence ID" value="SJX62654.1"/>
    <property type="molecule type" value="Genomic_DNA"/>
</dbReference>
<evidence type="ECO:0000256" key="1">
    <source>
        <dbReference type="SAM" id="MobiDB-lite"/>
    </source>
</evidence>
<feature type="signal peptide" evidence="2">
    <location>
        <begin position="1"/>
        <end position="24"/>
    </location>
</feature>
<evidence type="ECO:0008006" key="5">
    <source>
        <dbReference type="Google" id="ProtNLM"/>
    </source>
</evidence>
<keyword evidence="2" id="KW-0732">Signal</keyword>
<reference evidence="3 4" key="1">
    <citation type="submission" date="2017-02" db="EMBL/GenBank/DDBJ databases">
        <authorList>
            <person name="Peterson S.W."/>
        </authorList>
    </citation>
    <scope>NUCLEOTIDE SEQUENCE [LARGE SCALE GENOMIC DNA]</scope>
    <source>
        <strain evidence="3 4">SRS1_H2-8</strain>
    </source>
</reference>
<dbReference type="AlphaFoldDB" id="A0A2N8UCC4"/>
<dbReference type="Proteomes" id="UP000239563">
    <property type="component" value="Chromosome V"/>
</dbReference>
<feature type="region of interest" description="Disordered" evidence="1">
    <location>
        <begin position="62"/>
        <end position="101"/>
    </location>
</feature>
<proteinExistence type="predicted"/>